<feature type="domain" description="LysM" evidence="3">
    <location>
        <begin position="216"/>
        <end position="260"/>
    </location>
</feature>
<gene>
    <name evidence="4" type="ORF">I5E68_05735</name>
</gene>
<name>A0A931HBK1_9SPHN</name>
<evidence type="ECO:0000313" key="4">
    <source>
        <dbReference type="EMBL" id="MBH0112454.1"/>
    </source>
</evidence>
<evidence type="ECO:0000259" key="3">
    <source>
        <dbReference type="PROSITE" id="PS51782"/>
    </source>
</evidence>
<dbReference type="CDD" id="cd00118">
    <property type="entry name" value="LysM"/>
    <property type="match status" value="3"/>
</dbReference>
<feature type="domain" description="LysM" evidence="3">
    <location>
        <begin position="168"/>
        <end position="212"/>
    </location>
</feature>
<dbReference type="Pfam" id="PF01476">
    <property type="entry name" value="LysM"/>
    <property type="match status" value="4"/>
</dbReference>
<feature type="domain" description="LysM" evidence="3">
    <location>
        <begin position="93"/>
        <end position="137"/>
    </location>
</feature>
<keyword evidence="2" id="KW-0732">Signal</keyword>
<dbReference type="CDD" id="cd12797">
    <property type="entry name" value="M23_peptidase"/>
    <property type="match status" value="1"/>
</dbReference>
<proteinExistence type="predicted"/>
<evidence type="ECO:0000256" key="1">
    <source>
        <dbReference type="SAM" id="MobiDB-lite"/>
    </source>
</evidence>
<keyword evidence="5" id="KW-1185">Reference proteome</keyword>
<dbReference type="Proteomes" id="UP000617634">
    <property type="component" value="Unassembled WGS sequence"/>
</dbReference>
<dbReference type="PANTHER" id="PTHR21666">
    <property type="entry name" value="PEPTIDASE-RELATED"/>
    <property type="match status" value="1"/>
</dbReference>
<dbReference type="PROSITE" id="PS51782">
    <property type="entry name" value="LYSM"/>
    <property type="match status" value="4"/>
</dbReference>
<comment type="caution">
    <text evidence="4">The sequence shown here is derived from an EMBL/GenBank/DDBJ whole genome shotgun (WGS) entry which is preliminary data.</text>
</comment>
<dbReference type="Gene3D" id="3.10.350.10">
    <property type="entry name" value="LysM domain"/>
    <property type="match status" value="4"/>
</dbReference>
<dbReference type="InterPro" id="IPR016047">
    <property type="entry name" value="M23ase_b-sheet_dom"/>
</dbReference>
<protein>
    <submittedName>
        <fullName evidence="4">LysM peptidoglycan-binding domain-containing protein</fullName>
    </submittedName>
</protein>
<dbReference type="EMBL" id="JADZGI010000001">
    <property type="protein sequence ID" value="MBH0112454.1"/>
    <property type="molecule type" value="Genomic_DNA"/>
</dbReference>
<dbReference type="InterPro" id="IPR036779">
    <property type="entry name" value="LysM_dom_sf"/>
</dbReference>
<evidence type="ECO:0000256" key="2">
    <source>
        <dbReference type="SAM" id="SignalP"/>
    </source>
</evidence>
<evidence type="ECO:0000313" key="5">
    <source>
        <dbReference type="Proteomes" id="UP000617634"/>
    </source>
</evidence>
<feature type="domain" description="LysM" evidence="3">
    <location>
        <begin position="31"/>
        <end position="75"/>
    </location>
</feature>
<accession>A0A931HBK1</accession>
<feature type="region of interest" description="Disordered" evidence="1">
    <location>
        <begin position="146"/>
        <end position="169"/>
    </location>
</feature>
<dbReference type="InterPro" id="IPR050570">
    <property type="entry name" value="Cell_wall_metabolism_enzyme"/>
</dbReference>
<organism evidence="4 5">
    <name type="scientific">Novosphingobium aureum</name>
    <dbReference type="NCBI Taxonomy" id="2792964"/>
    <lineage>
        <taxon>Bacteria</taxon>
        <taxon>Pseudomonadati</taxon>
        <taxon>Pseudomonadota</taxon>
        <taxon>Alphaproteobacteria</taxon>
        <taxon>Sphingomonadales</taxon>
        <taxon>Sphingomonadaceae</taxon>
        <taxon>Novosphingobium</taxon>
    </lineage>
</organism>
<dbReference type="PANTHER" id="PTHR21666:SF270">
    <property type="entry name" value="MUREIN HYDROLASE ACTIVATOR ENVC"/>
    <property type="match status" value="1"/>
</dbReference>
<dbReference type="SUPFAM" id="SSF51261">
    <property type="entry name" value="Duplicated hybrid motif"/>
    <property type="match status" value="1"/>
</dbReference>
<dbReference type="Gene3D" id="2.70.70.10">
    <property type="entry name" value="Glucose Permease (Domain IIA)"/>
    <property type="match status" value="1"/>
</dbReference>
<dbReference type="InterPro" id="IPR011055">
    <property type="entry name" value="Dup_hybrid_motif"/>
</dbReference>
<reference evidence="4" key="1">
    <citation type="submission" date="2020-11" db="EMBL/GenBank/DDBJ databases">
        <title>Novosphingobium aureum sp. nov., a marine bacterium isolated from sediment of a salt flat.</title>
        <authorList>
            <person name="Yoo Y."/>
            <person name="Kim J.-J."/>
        </authorList>
    </citation>
    <scope>NUCLEOTIDE SEQUENCE</scope>
    <source>
        <strain evidence="4">YJ-S2-02</strain>
    </source>
</reference>
<dbReference type="AlphaFoldDB" id="A0A931HBK1"/>
<dbReference type="SMART" id="SM00257">
    <property type="entry name" value="LysM"/>
    <property type="match status" value="4"/>
</dbReference>
<dbReference type="GO" id="GO:0004222">
    <property type="term" value="F:metalloendopeptidase activity"/>
    <property type="evidence" value="ECO:0007669"/>
    <property type="project" value="TreeGrafter"/>
</dbReference>
<dbReference type="RefSeq" id="WP_197161871.1">
    <property type="nucleotide sequence ID" value="NZ_JADZGI010000001.1"/>
</dbReference>
<dbReference type="Pfam" id="PF01551">
    <property type="entry name" value="Peptidase_M23"/>
    <property type="match status" value="1"/>
</dbReference>
<feature type="signal peptide" evidence="2">
    <location>
        <begin position="1"/>
        <end position="24"/>
    </location>
</feature>
<sequence length="415" mass="42447">MNRSLSTAALAAVLAVTPGTAALAAPAAQETAHVVGTGETLGGIANRAGVSANAIAKANGLEAPYLVKVGQTLTIPRDQTLPSKVAPAPQAASSYTVAAGDTLNGIANRTGVSSEVLARANGLSAPYVVRVGQKLAIPAKSAAARPAPAAAPAAAPPPGGDARSESENTHTVAAGETLGGIAVRAKVPRLLIAEANGLAPPYTVKVGQKLVIPRTRRHLVEAGDTPFGLSLRYAMPWEQIALANDIDPTAALEPGRTLLIPTVMREAAKPAPEATVDEAKAVASTARQAASARFMWPVEGKLRRGYSTGSNYHDGLDIVAAKGTMVRAAASGTVRFAGFEKEQFGNLVVLDHGGGWFTAYAFLSRVTVKQGAKVAAGERIGLVGDTGQAKGSELHFEVRQGGKPVDPLDELPKAP</sequence>
<dbReference type="SUPFAM" id="SSF54106">
    <property type="entry name" value="LysM domain"/>
    <property type="match status" value="4"/>
</dbReference>
<feature type="chain" id="PRO_5037473801" evidence="2">
    <location>
        <begin position="25"/>
        <end position="415"/>
    </location>
</feature>
<dbReference type="InterPro" id="IPR018392">
    <property type="entry name" value="LysM"/>
</dbReference>